<organism evidence="1 2">
    <name type="scientific">Lipomyces starkeyi NRRL Y-11557</name>
    <dbReference type="NCBI Taxonomy" id="675824"/>
    <lineage>
        <taxon>Eukaryota</taxon>
        <taxon>Fungi</taxon>
        <taxon>Dikarya</taxon>
        <taxon>Ascomycota</taxon>
        <taxon>Saccharomycotina</taxon>
        <taxon>Lipomycetes</taxon>
        <taxon>Lipomycetales</taxon>
        <taxon>Lipomycetaceae</taxon>
        <taxon>Lipomyces</taxon>
    </lineage>
</organism>
<name>A0A1E3QAM5_LIPST</name>
<protein>
    <submittedName>
        <fullName evidence="1">Uncharacterized protein</fullName>
    </submittedName>
</protein>
<sequence length="58" mass="6533">LIKTLDQTNITNAYVSGMKEDVSPLRINGNQLNYFTTAYNMGYLVGSMPIQLLMGYVR</sequence>
<evidence type="ECO:0000313" key="2">
    <source>
        <dbReference type="Proteomes" id="UP000094385"/>
    </source>
</evidence>
<reference evidence="1 2" key="1">
    <citation type="journal article" date="2016" name="Proc. Natl. Acad. Sci. U.S.A.">
        <title>Comparative genomics of biotechnologically important yeasts.</title>
        <authorList>
            <person name="Riley R."/>
            <person name="Haridas S."/>
            <person name="Wolfe K.H."/>
            <person name="Lopes M.R."/>
            <person name="Hittinger C.T."/>
            <person name="Goeker M."/>
            <person name="Salamov A.A."/>
            <person name="Wisecaver J.H."/>
            <person name="Long T.M."/>
            <person name="Calvey C.H."/>
            <person name="Aerts A.L."/>
            <person name="Barry K.W."/>
            <person name="Choi C."/>
            <person name="Clum A."/>
            <person name="Coughlan A.Y."/>
            <person name="Deshpande S."/>
            <person name="Douglass A.P."/>
            <person name="Hanson S.J."/>
            <person name="Klenk H.-P."/>
            <person name="LaButti K.M."/>
            <person name="Lapidus A."/>
            <person name="Lindquist E.A."/>
            <person name="Lipzen A.M."/>
            <person name="Meier-Kolthoff J.P."/>
            <person name="Ohm R.A."/>
            <person name="Otillar R.P."/>
            <person name="Pangilinan J.L."/>
            <person name="Peng Y."/>
            <person name="Rokas A."/>
            <person name="Rosa C.A."/>
            <person name="Scheuner C."/>
            <person name="Sibirny A.A."/>
            <person name="Slot J.C."/>
            <person name="Stielow J.B."/>
            <person name="Sun H."/>
            <person name="Kurtzman C.P."/>
            <person name="Blackwell M."/>
            <person name="Grigoriev I.V."/>
            <person name="Jeffries T.W."/>
        </authorList>
    </citation>
    <scope>NUCLEOTIDE SEQUENCE [LARGE SCALE GENOMIC DNA]</scope>
    <source>
        <strain evidence="1 2">NRRL Y-11557</strain>
    </source>
</reference>
<dbReference type="Proteomes" id="UP000094385">
    <property type="component" value="Unassembled WGS sequence"/>
</dbReference>
<accession>A0A1E3QAM5</accession>
<feature type="non-terminal residue" evidence="1">
    <location>
        <position position="58"/>
    </location>
</feature>
<gene>
    <name evidence="1" type="ORF">LIPSTDRAFT_33043</name>
</gene>
<feature type="non-terminal residue" evidence="1">
    <location>
        <position position="1"/>
    </location>
</feature>
<keyword evidence="2" id="KW-1185">Reference proteome</keyword>
<dbReference type="EMBL" id="KV454292">
    <property type="protein sequence ID" value="ODQ74544.1"/>
    <property type="molecule type" value="Genomic_DNA"/>
</dbReference>
<dbReference type="OrthoDB" id="3639251at2759"/>
<dbReference type="AlphaFoldDB" id="A0A1E3QAM5"/>
<evidence type="ECO:0000313" key="1">
    <source>
        <dbReference type="EMBL" id="ODQ74544.1"/>
    </source>
</evidence>
<dbReference type="STRING" id="675824.A0A1E3QAM5"/>
<proteinExistence type="predicted"/>